<evidence type="ECO:0000313" key="1">
    <source>
        <dbReference type="EMBL" id="MFC3101273.1"/>
    </source>
</evidence>
<dbReference type="EMBL" id="JBHRSU010000031">
    <property type="protein sequence ID" value="MFC3101273.1"/>
    <property type="molecule type" value="Genomic_DNA"/>
</dbReference>
<organism evidence="1 2">
    <name type="scientific">Alteraurantiacibacter lauratis</name>
    <dbReference type="NCBI Taxonomy" id="2054627"/>
    <lineage>
        <taxon>Bacteria</taxon>
        <taxon>Pseudomonadati</taxon>
        <taxon>Pseudomonadota</taxon>
        <taxon>Alphaproteobacteria</taxon>
        <taxon>Sphingomonadales</taxon>
        <taxon>Erythrobacteraceae</taxon>
        <taxon>Alteraurantiacibacter</taxon>
    </lineage>
</organism>
<dbReference type="Proteomes" id="UP001595378">
    <property type="component" value="Unassembled WGS sequence"/>
</dbReference>
<proteinExistence type="predicted"/>
<name>A0ABV7EEY2_9SPHN</name>
<evidence type="ECO:0000313" key="2">
    <source>
        <dbReference type="Proteomes" id="UP001595378"/>
    </source>
</evidence>
<sequence>MVAGLAISFFFTVAGFVAALTVGRNVMLGIARSRAILRELAALDAAHRQARPVPRTDFAPRRSAPRDRIGVAYRPARCAAATAAFSVSAISRPIAAVA</sequence>
<keyword evidence="2" id="KW-1185">Reference proteome</keyword>
<protein>
    <submittedName>
        <fullName evidence="1">Uncharacterized protein</fullName>
    </submittedName>
</protein>
<dbReference type="RefSeq" id="WP_336919494.1">
    <property type="nucleotide sequence ID" value="NZ_JBANRN010000010.1"/>
</dbReference>
<reference evidence="2" key="1">
    <citation type="journal article" date="2019" name="Int. J. Syst. Evol. Microbiol.">
        <title>The Global Catalogue of Microorganisms (GCM) 10K type strain sequencing project: providing services to taxonomists for standard genome sequencing and annotation.</title>
        <authorList>
            <consortium name="The Broad Institute Genomics Platform"/>
            <consortium name="The Broad Institute Genome Sequencing Center for Infectious Disease"/>
            <person name="Wu L."/>
            <person name="Ma J."/>
        </authorList>
    </citation>
    <scope>NUCLEOTIDE SEQUENCE [LARGE SCALE GENOMIC DNA]</scope>
    <source>
        <strain evidence="2">KCTC 52606</strain>
    </source>
</reference>
<gene>
    <name evidence="1" type="ORF">ACFODK_10260</name>
</gene>
<accession>A0ABV7EEY2</accession>
<comment type="caution">
    <text evidence="1">The sequence shown here is derived from an EMBL/GenBank/DDBJ whole genome shotgun (WGS) entry which is preliminary data.</text>
</comment>